<feature type="region of interest" description="Disordered" evidence="1">
    <location>
        <begin position="75"/>
        <end position="100"/>
    </location>
</feature>
<dbReference type="Proteomes" id="UP000187012">
    <property type="component" value="Unassembled WGS sequence"/>
</dbReference>
<name>A0A1N7RIQ0_9BURK</name>
<proteinExistence type="predicted"/>
<evidence type="ECO:0000313" key="2">
    <source>
        <dbReference type="EMBL" id="SIT34989.1"/>
    </source>
</evidence>
<dbReference type="EMBL" id="CYGX02000003">
    <property type="protein sequence ID" value="SIT34989.1"/>
    <property type="molecule type" value="Genomic_DNA"/>
</dbReference>
<dbReference type="AlphaFoldDB" id="A0A1N7RIQ0"/>
<feature type="compositionally biased region" description="Basic and acidic residues" evidence="1">
    <location>
        <begin position="75"/>
        <end position="90"/>
    </location>
</feature>
<sequence>MVRWPPCWPSLWPPLRPPLWPSLWPPLRPTFWPPLCPYESFVIGQPLLYGAGVEAAYVRRQSIQQETCCDGIGKRESCAGDGRGQRDRSRMRTQAAGERI</sequence>
<gene>
    <name evidence="2" type="ORF">BN2475_30034</name>
</gene>
<keyword evidence="3" id="KW-1185">Reference proteome</keyword>
<organism evidence="2 3">
    <name type="scientific">Paraburkholderia ribeironis</name>
    <dbReference type="NCBI Taxonomy" id="1247936"/>
    <lineage>
        <taxon>Bacteria</taxon>
        <taxon>Pseudomonadati</taxon>
        <taxon>Pseudomonadota</taxon>
        <taxon>Betaproteobacteria</taxon>
        <taxon>Burkholderiales</taxon>
        <taxon>Burkholderiaceae</taxon>
        <taxon>Paraburkholderia</taxon>
    </lineage>
</organism>
<accession>A0A1N7RIQ0</accession>
<protein>
    <submittedName>
        <fullName evidence="2">Uncharacterized protein</fullName>
    </submittedName>
</protein>
<evidence type="ECO:0000256" key="1">
    <source>
        <dbReference type="SAM" id="MobiDB-lite"/>
    </source>
</evidence>
<reference evidence="2 3" key="1">
    <citation type="submission" date="2016-12" db="EMBL/GenBank/DDBJ databases">
        <authorList>
            <person name="Song W.-J."/>
            <person name="Kurnit D.M."/>
        </authorList>
    </citation>
    <scope>NUCLEOTIDE SEQUENCE [LARGE SCALE GENOMIC DNA]</scope>
    <source>
        <strain evidence="2 3">STM7296</strain>
    </source>
</reference>
<evidence type="ECO:0000313" key="3">
    <source>
        <dbReference type="Proteomes" id="UP000187012"/>
    </source>
</evidence>